<evidence type="ECO:0000313" key="1">
    <source>
        <dbReference type="EMBL" id="VDM80453.1"/>
    </source>
</evidence>
<dbReference type="EMBL" id="UYYB01108688">
    <property type="protein sequence ID" value="VDM80453.1"/>
    <property type="molecule type" value="Genomic_DNA"/>
</dbReference>
<gene>
    <name evidence="1" type="ORF">SVUK_LOCUS15451</name>
</gene>
<evidence type="ECO:0000313" key="2">
    <source>
        <dbReference type="Proteomes" id="UP000270094"/>
    </source>
</evidence>
<name>A0A3P7JHY5_STRVU</name>
<proteinExistence type="predicted"/>
<dbReference type="AlphaFoldDB" id="A0A3P7JHY5"/>
<reference evidence="1 2" key="1">
    <citation type="submission" date="2018-11" db="EMBL/GenBank/DDBJ databases">
        <authorList>
            <consortium name="Pathogen Informatics"/>
        </authorList>
    </citation>
    <scope>NUCLEOTIDE SEQUENCE [LARGE SCALE GENOMIC DNA]</scope>
</reference>
<protein>
    <submittedName>
        <fullName evidence="1">Uncharacterized protein</fullName>
    </submittedName>
</protein>
<sequence>VTLAGVFPWFQVANAHSIIVDLQWTKVCANVTYLMSGALSAHALIRQISTFSAPVVASIVVLEYPANNYTEALVNKPKVFSAVTAHAVPVNMSITASHLCGLASLGPRKQSDLDEVKFAYPYE</sequence>
<dbReference type="OrthoDB" id="5915086at2759"/>
<organism evidence="1 2">
    <name type="scientific">Strongylus vulgaris</name>
    <name type="common">Blood worm</name>
    <dbReference type="NCBI Taxonomy" id="40348"/>
    <lineage>
        <taxon>Eukaryota</taxon>
        <taxon>Metazoa</taxon>
        <taxon>Ecdysozoa</taxon>
        <taxon>Nematoda</taxon>
        <taxon>Chromadorea</taxon>
        <taxon>Rhabditida</taxon>
        <taxon>Rhabditina</taxon>
        <taxon>Rhabditomorpha</taxon>
        <taxon>Strongyloidea</taxon>
        <taxon>Strongylidae</taxon>
        <taxon>Strongylus</taxon>
    </lineage>
</organism>
<keyword evidence="2" id="KW-1185">Reference proteome</keyword>
<feature type="non-terminal residue" evidence="1">
    <location>
        <position position="1"/>
    </location>
</feature>
<dbReference type="Proteomes" id="UP000270094">
    <property type="component" value="Unassembled WGS sequence"/>
</dbReference>
<accession>A0A3P7JHY5</accession>